<dbReference type="InterPro" id="IPR038765">
    <property type="entry name" value="Papain-like_cys_pep_sf"/>
</dbReference>
<dbReference type="AlphaFoldDB" id="A0A1L0B8F7"/>
<dbReference type="GO" id="GO:0043161">
    <property type="term" value="P:proteasome-mediated ubiquitin-dependent protein catabolic process"/>
    <property type="evidence" value="ECO:0007669"/>
    <property type="project" value="InterPro"/>
</dbReference>
<keyword evidence="4" id="KW-0833">Ubl conjugation pathway</keyword>
<dbReference type="OrthoDB" id="2420415at2759"/>
<dbReference type="GO" id="GO:0070628">
    <property type="term" value="F:proteasome binding"/>
    <property type="evidence" value="ECO:0007669"/>
    <property type="project" value="TreeGrafter"/>
</dbReference>
<feature type="compositionally biased region" description="Basic and acidic residues" evidence="12">
    <location>
        <begin position="1"/>
        <end position="13"/>
    </location>
</feature>
<dbReference type="EC" id="3.4.19.12" evidence="2"/>
<sequence>MASEQFKDTEPLRDSQSSDSVSTPSSGHSVEPVKYKSNNPFGNQDYPKNPWPPQSQTEITTQLETEVVLPPYQATTISRSHLVRFPFKTSNRILDDLKFSPALFRFNGRQAASTEVSSLLNSRPVQYSKILSSVLSHSGLQTLVLNNAVNYIPAVTKVDFDSKNVTVTTIRGLVVSRDMKEISHFKVVVLERTSRSPFPLVDKQEYHVVPKDLVSQDDLNIMSDKSTQALNLLDDAFFVSLNSPLNHIMRVLVYDTEFSADDLKPLIDDDVIRERYLKGVEGNPDSNLETDQIPSPVHCFQTLLKVLKGPILLPAEDPIHTISKLKTSLDAKICLNLLFDKLDFKLGEDGDNLIPPNLSANLPLKESYIRKAYELVFIGKNLKSKKLNDFDVTYSFSDNLSQVHSALAEVDKHSALTMGRTDGCNKFPFFINLSCSTFYQDELIIRCYENTVSSDPKNKIHYVDSFKNIMNYRSSNKSSRLLSYYNNQYMKGRMYGFSDFKALLRALKVEGVEADMVVDPEVIIEMYKTSCKSDPKNYTYYNKQLRIIAGIINSSTLFDYIGNELIPTQIALDEMRIEEVTEDEVVVTAFEFRLDEVMQSVNFDKSNPDVTFLQKCLLSIAVGRKSYILMNYIETKLPEMIRDYQLTYCDALKVLEVLQDTNEFEIISNFQGKLSESKFGDNVDIRALREAFQKIAEQKKSEIMLSFLKQGKIDSSLLPPENWPTGLDNIGNTCYLNSLLQYYFCIKPLRETVIGYDKNVLSKNHERRKVGGRFVEESEFDRSLQFIYRLRALFEEMITTRKRCVQPSKELAYLSFLPLSQPVSFKPNDQEVIIIDEDMDSDKENGAIVLRSKSPESIDMQLDEQVDDLIEMVDDQQENNRALKLESTENLIDIDELAHVENAELEGTKILSISQDQIDSTIEVGRQQDVTECIENVTFQIETGLEPERLEDDGELYDLIKRLFSGKTKQTITPLDESKNQKARSSFERFFSLIINVGDHPKDIYDALDNYFNEDVVNLEEGEVKKSQTISELPEILQFHIQRVLFDRERLVPYKSLEVIPFGENIYLDRYLETEDEEIKAKRQEVFEWKSQRRDLYSEKEAILRVDPETKLSVVDALKATLKYLETKVTPNDEFEISQDTIEVIRQQIEQLKSRLQKVNSKIIELEDKISSQFSSYQNVGYSLFAIFIHRGEASYGHYWVYIKDPHKNVYRKYNDDNVTEVPASEVLNFTETNTATPYYVVYVKDNLEKDYIEPLKREIV</sequence>
<feature type="region of interest" description="Disordered" evidence="12">
    <location>
        <begin position="1"/>
        <end position="56"/>
    </location>
</feature>
<accession>A0A1L0B8F7</accession>
<evidence type="ECO:0000256" key="2">
    <source>
        <dbReference type="ARBA" id="ARBA00012759"/>
    </source>
</evidence>
<evidence type="ECO:0000256" key="4">
    <source>
        <dbReference type="ARBA" id="ARBA00022786"/>
    </source>
</evidence>
<gene>
    <name evidence="14" type="ORF">SAMEA4029010_CIC11G00000000756</name>
</gene>
<proteinExistence type="predicted"/>
<dbReference type="FunFam" id="3.90.70.10:FF:000176">
    <property type="entry name" value="Ubiquitin-specific protease"/>
    <property type="match status" value="1"/>
</dbReference>
<dbReference type="PANTHER" id="PTHR43982">
    <property type="entry name" value="UBIQUITIN CARBOXYL-TERMINAL HYDROLASE"/>
    <property type="match status" value="1"/>
</dbReference>
<evidence type="ECO:0000256" key="9">
    <source>
        <dbReference type="ARBA" id="ARBA00042236"/>
    </source>
</evidence>
<keyword evidence="3" id="KW-0645">Protease</keyword>
<dbReference type="PANTHER" id="PTHR43982:SF6">
    <property type="entry name" value="UBIQUITIN CARBOXYL-TERMINAL HYDROLASE 2-RELATED"/>
    <property type="match status" value="1"/>
</dbReference>
<evidence type="ECO:0000313" key="15">
    <source>
        <dbReference type="Proteomes" id="UP000182334"/>
    </source>
</evidence>
<dbReference type="InterPro" id="IPR018200">
    <property type="entry name" value="USP_CS"/>
</dbReference>
<keyword evidence="5" id="KW-0378">Hydrolase</keyword>
<name>A0A1L0B8F7_9ASCO</name>
<dbReference type="InterPro" id="IPR044635">
    <property type="entry name" value="UBP14-like"/>
</dbReference>
<dbReference type="CDD" id="cd02666">
    <property type="entry name" value="Peptidase_C19J"/>
    <property type="match status" value="1"/>
</dbReference>
<dbReference type="GO" id="GO:0016579">
    <property type="term" value="P:protein deubiquitination"/>
    <property type="evidence" value="ECO:0007669"/>
    <property type="project" value="InterPro"/>
</dbReference>
<comment type="catalytic activity">
    <reaction evidence="1">
        <text>Thiol-dependent hydrolysis of ester, thioester, amide, peptide and isopeptide bonds formed by the C-terminal Gly of ubiquitin (a 76-residue protein attached to proteins as an intracellular targeting signal).</text>
        <dbReference type="EC" id="3.4.19.12"/>
    </reaction>
</comment>
<feature type="domain" description="USP" evidence="13">
    <location>
        <begin position="725"/>
        <end position="1246"/>
    </location>
</feature>
<keyword evidence="11" id="KW-0175">Coiled coil</keyword>
<evidence type="ECO:0000256" key="6">
    <source>
        <dbReference type="ARBA" id="ARBA00022807"/>
    </source>
</evidence>
<dbReference type="PROSITE" id="PS50235">
    <property type="entry name" value="USP_3"/>
    <property type="match status" value="1"/>
</dbReference>
<reference evidence="14 15" key="1">
    <citation type="submission" date="2016-10" db="EMBL/GenBank/DDBJ databases">
        <authorList>
            <person name="de Groot N.N."/>
        </authorList>
    </citation>
    <scope>NUCLEOTIDE SEQUENCE [LARGE SCALE GENOMIC DNA]</scope>
    <source>
        <strain evidence="14 15">CBS 141442</strain>
    </source>
</reference>
<dbReference type="Pfam" id="PF13446">
    <property type="entry name" value="RPT"/>
    <property type="match status" value="4"/>
</dbReference>
<feature type="compositionally biased region" description="Low complexity" evidence="12">
    <location>
        <begin position="15"/>
        <end position="29"/>
    </location>
</feature>
<evidence type="ECO:0000256" key="5">
    <source>
        <dbReference type="ARBA" id="ARBA00022801"/>
    </source>
</evidence>
<evidence type="ECO:0000256" key="3">
    <source>
        <dbReference type="ARBA" id="ARBA00022670"/>
    </source>
</evidence>
<dbReference type="PROSITE" id="PS00972">
    <property type="entry name" value="USP_1"/>
    <property type="match status" value="1"/>
</dbReference>
<keyword evidence="6" id="KW-0788">Thiol protease</keyword>
<dbReference type="Gene3D" id="3.90.70.10">
    <property type="entry name" value="Cysteine proteinases"/>
    <property type="match status" value="2"/>
</dbReference>
<feature type="coiled-coil region" evidence="11">
    <location>
        <begin position="1135"/>
        <end position="1169"/>
    </location>
</feature>
<dbReference type="PROSITE" id="PS00973">
    <property type="entry name" value="USP_2"/>
    <property type="match status" value="1"/>
</dbReference>
<organism evidence="14 15">
    <name type="scientific">Sungouiella intermedia</name>
    <dbReference type="NCBI Taxonomy" id="45354"/>
    <lineage>
        <taxon>Eukaryota</taxon>
        <taxon>Fungi</taxon>
        <taxon>Dikarya</taxon>
        <taxon>Ascomycota</taxon>
        <taxon>Saccharomycotina</taxon>
        <taxon>Pichiomycetes</taxon>
        <taxon>Metschnikowiaceae</taxon>
        <taxon>Sungouiella</taxon>
    </lineage>
</organism>
<evidence type="ECO:0000256" key="11">
    <source>
        <dbReference type="SAM" id="Coils"/>
    </source>
</evidence>
<protein>
    <recommendedName>
        <fullName evidence="7">Ubiquitin carboxyl-terminal hydrolase 2</fullName>
        <ecNumber evidence="2">3.4.19.12</ecNumber>
    </recommendedName>
    <alternativeName>
        <fullName evidence="9">Deubiquitinating enzyme 2</fullName>
    </alternativeName>
    <alternativeName>
        <fullName evidence="8">Ubiquitin thioesterase 2</fullName>
    </alternativeName>
    <alternativeName>
        <fullName evidence="10">Ubiquitin-specific-processing protease 2</fullName>
    </alternativeName>
</protein>
<evidence type="ECO:0000256" key="7">
    <source>
        <dbReference type="ARBA" id="ARBA00040966"/>
    </source>
</evidence>
<evidence type="ECO:0000256" key="1">
    <source>
        <dbReference type="ARBA" id="ARBA00000707"/>
    </source>
</evidence>
<dbReference type="EMBL" id="LT635756">
    <property type="protein sequence ID" value="SGZ46389.1"/>
    <property type="molecule type" value="Genomic_DNA"/>
</dbReference>
<dbReference type="InterPro" id="IPR001394">
    <property type="entry name" value="Peptidase_C19_UCH"/>
</dbReference>
<dbReference type="GO" id="GO:0061136">
    <property type="term" value="P:regulation of proteasomal protein catabolic process"/>
    <property type="evidence" value="ECO:0007669"/>
    <property type="project" value="TreeGrafter"/>
</dbReference>
<dbReference type="InterPro" id="IPR025305">
    <property type="entry name" value="UCH_repeat_domain"/>
</dbReference>
<dbReference type="SUPFAM" id="SSF54001">
    <property type="entry name" value="Cysteine proteinases"/>
    <property type="match status" value="1"/>
</dbReference>
<dbReference type="STRING" id="45354.A0A1L0B8F7"/>
<keyword evidence="15" id="KW-1185">Reference proteome</keyword>
<dbReference type="GO" id="GO:0004843">
    <property type="term" value="F:cysteine-type deubiquitinase activity"/>
    <property type="evidence" value="ECO:0007669"/>
    <property type="project" value="UniProtKB-EC"/>
</dbReference>
<evidence type="ECO:0000256" key="10">
    <source>
        <dbReference type="ARBA" id="ARBA00042737"/>
    </source>
</evidence>
<evidence type="ECO:0000256" key="8">
    <source>
        <dbReference type="ARBA" id="ARBA00041732"/>
    </source>
</evidence>
<dbReference type="Pfam" id="PF00443">
    <property type="entry name" value="UCH"/>
    <property type="match status" value="1"/>
</dbReference>
<evidence type="ECO:0000313" key="14">
    <source>
        <dbReference type="EMBL" id="SGZ46389.1"/>
    </source>
</evidence>
<evidence type="ECO:0000256" key="12">
    <source>
        <dbReference type="SAM" id="MobiDB-lite"/>
    </source>
</evidence>
<dbReference type="InterPro" id="IPR028889">
    <property type="entry name" value="USP"/>
</dbReference>
<dbReference type="Proteomes" id="UP000182334">
    <property type="component" value="Chromosome I"/>
</dbReference>
<evidence type="ECO:0000259" key="13">
    <source>
        <dbReference type="PROSITE" id="PS50235"/>
    </source>
</evidence>